<evidence type="ECO:0000313" key="2">
    <source>
        <dbReference type="EMBL" id="OQS40166.1"/>
    </source>
</evidence>
<proteinExistence type="predicted"/>
<reference evidence="2 3" key="1">
    <citation type="submission" date="2017-02" db="EMBL/GenBank/DDBJ databases">
        <title>Chromobacterium haemolyticum H5244.</title>
        <authorList>
            <person name="Gulvik C.A."/>
        </authorList>
    </citation>
    <scope>NUCLEOTIDE SEQUENCE [LARGE SCALE GENOMIC DNA]</scope>
    <source>
        <strain evidence="2 3">H5244</strain>
    </source>
</reference>
<organism evidence="2 3">
    <name type="scientific">Chromobacterium haemolyticum</name>
    <dbReference type="NCBI Taxonomy" id="394935"/>
    <lineage>
        <taxon>Bacteria</taxon>
        <taxon>Pseudomonadati</taxon>
        <taxon>Pseudomonadota</taxon>
        <taxon>Betaproteobacteria</taxon>
        <taxon>Neisseriales</taxon>
        <taxon>Chromobacteriaceae</taxon>
        <taxon>Chromobacterium</taxon>
    </lineage>
</organism>
<accession>A0A1W0CZF8</accession>
<protein>
    <submittedName>
        <fullName evidence="2">Uncharacterized protein</fullName>
    </submittedName>
</protein>
<comment type="caution">
    <text evidence="2">The sequence shown here is derived from an EMBL/GenBank/DDBJ whole genome shotgun (WGS) entry which is preliminary data.</text>
</comment>
<dbReference type="GO" id="GO:0016020">
    <property type="term" value="C:membrane"/>
    <property type="evidence" value="ECO:0007669"/>
    <property type="project" value="InterPro"/>
</dbReference>
<feature type="transmembrane region" description="Helical" evidence="1">
    <location>
        <begin position="25"/>
        <end position="45"/>
    </location>
</feature>
<dbReference type="InterPro" id="IPR004690">
    <property type="entry name" value="Maln_transptMadL"/>
</dbReference>
<evidence type="ECO:0000256" key="1">
    <source>
        <dbReference type="SAM" id="Phobius"/>
    </source>
</evidence>
<sequence>MVTYCVVLLAACVLCGLPLGDVLGWLIGVTADVGGVGFSMLLLIASSEWLRGRRALVAFHAAQQVVNTFLSPQPIAGGRYVA</sequence>
<name>A0A1W0CZF8_9NEIS</name>
<dbReference type="AlphaFoldDB" id="A0A1W0CZF8"/>
<dbReference type="EMBL" id="MUKV01000011">
    <property type="protein sequence ID" value="OQS40166.1"/>
    <property type="molecule type" value="Genomic_DNA"/>
</dbReference>
<dbReference type="RefSeq" id="WP_179140746.1">
    <property type="nucleotide sequence ID" value="NZ_MUKV01000011.1"/>
</dbReference>
<keyword evidence="1" id="KW-0472">Membrane</keyword>
<dbReference type="Proteomes" id="UP000192721">
    <property type="component" value="Unassembled WGS sequence"/>
</dbReference>
<dbReference type="Pfam" id="PF03817">
    <property type="entry name" value="MadL"/>
    <property type="match status" value="1"/>
</dbReference>
<evidence type="ECO:0000313" key="3">
    <source>
        <dbReference type="Proteomes" id="UP000192721"/>
    </source>
</evidence>
<keyword evidence="1" id="KW-0812">Transmembrane</keyword>
<keyword evidence="1" id="KW-1133">Transmembrane helix</keyword>
<gene>
    <name evidence="2" type="ORF">B0T45_10970</name>
</gene>